<dbReference type="EMBL" id="LAFY01004304">
    <property type="protein sequence ID" value="KJX93265.1"/>
    <property type="molecule type" value="Genomic_DNA"/>
</dbReference>
<evidence type="ECO:0000313" key="1">
    <source>
        <dbReference type="EMBL" id="KJX93265.1"/>
    </source>
</evidence>
<reference evidence="1 2" key="1">
    <citation type="submission" date="2015-03" db="EMBL/GenBank/DDBJ databases">
        <title>RNA-seq based gene annotation and comparative genomics of four Zymoseptoria species reveal species-specific pathogenicity related genes and transposable element activity.</title>
        <authorList>
            <person name="Grandaubert J."/>
            <person name="Bhattacharyya A."/>
            <person name="Stukenbrock E.H."/>
        </authorList>
    </citation>
    <scope>NUCLEOTIDE SEQUENCE [LARGE SCALE GENOMIC DNA]</scope>
    <source>
        <strain evidence="1 2">Zb18110</strain>
    </source>
</reference>
<accession>A0A0F4GAM2</accession>
<sequence>MSGDHSGIGFGRDNGYVRICSDEHQVPIIETRCDAPQNFLLVLIAAVKGHLNLGVRELWESGMNFLAAVFDLCKKMEHKTAAAEDSCLGREVTKEEIFTTLDARIRSYGDFTTLIRRRGTAAILSTARRTSEPGVDDEWWIMALMVL</sequence>
<proteinExistence type="predicted"/>
<organism evidence="1 2">
    <name type="scientific">Zymoseptoria brevis</name>
    <dbReference type="NCBI Taxonomy" id="1047168"/>
    <lineage>
        <taxon>Eukaryota</taxon>
        <taxon>Fungi</taxon>
        <taxon>Dikarya</taxon>
        <taxon>Ascomycota</taxon>
        <taxon>Pezizomycotina</taxon>
        <taxon>Dothideomycetes</taxon>
        <taxon>Dothideomycetidae</taxon>
        <taxon>Mycosphaerellales</taxon>
        <taxon>Mycosphaerellaceae</taxon>
        <taxon>Zymoseptoria</taxon>
    </lineage>
</organism>
<name>A0A0F4GAM2_9PEZI</name>
<dbReference type="AlphaFoldDB" id="A0A0F4GAM2"/>
<protein>
    <submittedName>
        <fullName evidence="1">Uncharacterized protein</fullName>
    </submittedName>
</protein>
<comment type="caution">
    <text evidence="1">The sequence shown here is derived from an EMBL/GenBank/DDBJ whole genome shotgun (WGS) entry which is preliminary data.</text>
</comment>
<dbReference type="Proteomes" id="UP000033647">
    <property type="component" value="Unassembled WGS sequence"/>
</dbReference>
<gene>
    <name evidence="1" type="ORF">TI39_contig4345g00001</name>
</gene>
<evidence type="ECO:0000313" key="2">
    <source>
        <dbReference type="Proteomes" id="UP000033647"/>
    </source>
</evidence>
<feature type="non-terminal residue" evidence="1">
    <location>
        <position position="147"/>
    </location>
</feature>
<keyword evidence="2" id="KW-1185">Reference proteome</keyword>